<proteinExistence type="predicted"/>
<dbReference type="Proteomes" id="UP001524944">
    <property type="component" value="Unassembled WGS sequence"/>
</dbReference>
<protein>
    <submittedName>
        <fullName evidence="2">DUF456 domain-containing protein</fullName>
    </submittedName>
</protein>
<keyword evidence="1" id="KW-1133">Transmembrane helix</keyword>
<evidence type="ECO:0000313" key="2">
    <source>
        <dbReference type="EMBL" id="MCR6546178.1"/>
    </source>
</evidence>
<comment type="caution">
    <text evidence="2">The sequence shown here is derived from an EMBL/GenBank/DDBJ whole genome shotgun (WGS) entry which is preliminary data.</text>
</comment>
<evidence type="ECO:0000313" key="3">
    <source>
        <dbReference type="Proteomes" id="UP001524944"/>
    </source>
</evidence>
<gene>
    <name evidence="2" type="ORF">NVS47_11745</name>
</gene>
<name>A0ABT1Y5M3_9FIRM</name>
<feature type="transmembrane region" description="Helical" evidence="1">
    <location>
        <begin position="128"/>
        <end position="155"/>
    </location>
</feature>
<feature type="transmembrane region" description="Helical" evidence="1">
    <location>
        <begin position="6"/>
        <end position="39"/>
    </location>
</feature>
<accession>A0ABT1Y5M3</accession>
<dbReference type="Pfam" id="PF04306">
    <property type="entry name" value="DUF456"/>
    <property type="match status" value="1"/>
</dbReference>
<keyword evidence="1" id="KW-0472">Membrane</keyword>
<dbReference type="EMBL" id="JANPWE010000005">
    <property type="protein sequence ID" value="MCR6546178.1"/>
    <property type="molecule type" value="Genomic_DNA"/>
</dbReference>
<dbReference type="PANTHER" id="PTHR39165:SF1">
    <property type="entry name" value="DUF456 DOMAIN-CONTAINING PROTEIN"/>
    <property type="match status" value="1"/>
</dbReference>
<dbReference type="PANTHER" id="PTHR39165">
    <property type="entry name" value="IG HYPOTHETICAL 17883"/>
    <property type="match status" value="1"/>
</dbReference>
<keyword evidence="3" id="KW-1185">Reference proteome</keyword>
<reference evidence="2 3" key="1">
    <citation type="submission" date="2022-08" db="EMBL/GenBank/DDBJ databases">
        <title>Proteogenomics of the novel Dehalobacterium formicoaceticum strain EZ94 highlights a key role of methyltransferases during anaerobic dichloromethane degradation.</title>
        <authorList>
            <person name="Wasmund K."/>
        </authorList>
    </citation>
    <scope>NUCLEOTIDE SEQUENCE [LARGE SCALE GENOMIC DNA]</scope>
    <source>
        <strain evidence="2 3">EZ94</strain>
    </source>
</reference>
<keyword evidence="1" id="KW-0812">Transmembrane</keyword>
<dbReference type="InterPro" id="IPR007403">
    <property type="entry name" value="DUF456"/>
</dbReference>
<sequence>MDVALVVAVIFFVAGLLGTVLPVLPGAILIFAGMLIYGFMTRFAALDVPFFILQGLIVIIIFLVDYIASAAGTKRYGGSKQAAWGSVIGTILGVIILGPIGIIIGPFVGAVVVELIRGIKMIPAVRAGFGTIMGILGGTLIKIGAEIIMIVYFFMRIS</sequence>
<feature type="transmembrane region" description="Helical" evidence="1">
    <location>
        <begin position="83"/>
        <end position="116"/>
    </location>
</feature>
<dbReference type="RefSeq" id="WP_089611989.1">
    <property type="nucleotide sequence ID" value="NZ_CP022121.1"/>
</dbReference>
<evidence type="ECO:0000256" key="1">
    <source>
        <dbReference type="SAM" id="Phobius"/>
    </source>
</evidence>
<organism evidence="2 3">
    <name type="scientific">Dehalobacterium formicoaceticum</name>
    <dbReference type="NCBI Taxonomy" id="51515"/>
    <lineage>
        <taxon>Bacteria</taxon>
        <taxon>Bacillati</taxon>
        <taxon>Bacillota</taxon>
        <taxon>Clostridia</taxon>
        <taxon>Eubacteriales</taxon>
        <taxon>Peptococcaceae</taxon>
        <taxon>Dehalobacterium</taxon>
    </lineage>
</organism>
<feature type="transmembrane region" description="Helical" evidence="1">
    <location>
        <begin position="51"/>
        <end position="71"/>
    </location>
</feature>